<evidence type="ECO:0000256" key="10">
    <source>
        <dbReference type="SAM" id="MobiDB-lite"/>
    </source>
</evidence>
<proteinExistence type="inferred from homology"/>
<evidence type="ECO:0000313" key="11">
    <source>
        <dbReference type="EMBL" id="KAJ9134623.1"/>
    </source>
</evidence>
<dbReference type="AlphaFoldDB" id="A0AA38VC18"/>
<keyword evidence="7 9" id="KW-0539">Nucleus</keyword>
<evidence type="ECO:0000256" key="3">
    <source>
        <dbReference type="ARBA" id="ARBA00020628"/>
    </source>
</evidence>
<sequence length="1086" mass="117561">MTSITKPPGPGAHHHHHSAPRSLSAARGQWTAFLDRCLVTRLDLDEFEAYVPLLQAKHPLPADAIADIFLRPSPRSRDCLDSRVHGYLQALLDLRYIDTPAILKALYKYSTSHTQSAPEHEHQHQHDDAGGEAGAGAQGQRPHKEGGADGDSGGAQADGGEALRWRSSYGAEEVIFYRLTKAVAQGTGIRSAQDGVAVALVMARWMTLFTAAAAAFAEDVMGALHSSQSQRDEMEAARAAFVMLLLGVCENQIVLEALSKPMAKDARKALSESLATFVPSIMQGASQIAARLELFRTDTLASFEPASKKEAANTEIDELLDSTMGLDNFAVADLHIENSRAGLYIYLNASLVGRPLIDDNAIYNYLHNRYQGDIQTTAIDLILASFDVLANAVFRNEGQKAAHLLRSYLINKVPLILASFAASASPVYPFNPEYCITEALSQVDTNAFPTLSSMFDDTNNNNTFTDSVRQDFCFACCLHGLVPETSIETLLGEITYQTLPAGGRYVKEDLVQQCLADHDRMLQLVGELDNMDGNVGAVCQALTEMLGRLCANKETMSLKALCSHLARKPLSLDVLLLFDKPGTILHPLCDLLDNWRYDEDQGEYQPVYEEFGSILLLLLAFVYRYNLSIADLGARAPDSFVAKLLSKGHLGRPLDDLSDQEKGHLDGWIHGLFDTDAGGLGDELMSSCPPQDFYLLIPALFHNIVLAFSTGYLVEESLKGGVEYLVDTFLLPSLVTAIMYLSNCLWADPPDEQKAIVRILQLILLPNQISNEASTMLSSLLNIVAKPLEHSLRMYQRQDPKSQEVEPLLRALKENLKLSRRTGSADHNELEAWTSTANGGLTASIRHTIQGLVQWSLHPGMNIMPTSYTHRQILVGLKILGAKRLLRIILEEVKQQTEAGSGGVAYDVGTALVCAPDVANDPTAASPPSLLDDGSAQSPPAPAQRRLSLREALKFEAEEWKKIQKASPVMAETVVRLYRRVEAQMVQTHHPPHVHHHQAGPGDMLQGADLSGLDGTNLGDAIAAAAAAGGAEAGDAMAIDAHGMDLGLGAGSAAGSTGGLDLGGDQDMFSGLGSLDGWEGMGMDIG</sequence>
<comment type="subcellular location">
    <subcellularLocation>
        <location evidence="1 9">Nucleus</location>
    </subcellularLocation>
</comment>
<comment type="subunit">
    <text evidence="9">Component of the Mediator complex.</text>
</comment>
<feature type="region of interest" description="Disordered" evidence="10">
    <location>
        <begin position="113"/>
        <end position="159"/>
    </location>
</feature>
<dbReference type="Pfam" id="PF08689">
    <property type="entry name" value="Med5"/>
    <property type="match status" value="1"/>
</dbReference>
<organism evidence="11 12">
    <name type="scientific">Pleurostoma richardsiae</name>
    <dbReference type="NCBI Taxonomy" id="41990"/>
    <lineage>
        <taxon>Eukaryota</taxon>
        <taxon>Fungi</taxon>
        <taxon>Dikarya</taxon>
        <taxon>Ascomycota</taxon>
        <taxon>Pezizomycotina</taxon>
        <taxon>Sordariomycetes</taxon>
        <taxon>Sordariomycetidae</taxon>
        <taxon>Calosphaeriales</taxon>
        <taxon>Pleurostomataceae</taxon>
        <taxon>Pleurostoma</taxon>
    </lineage>
</organism>
<evidence type="ECO:0000256" key="2">
    <source>
        <dbReference type="ARBA" id="ARBA00008782"/>
    </source>
</evidence>
<evidence type="ECO:0000256" key="9">
    <source>
        <dbReference type="RuleBase" id="RU364142"/>
    </source>
</evidence>
<dbReference type="PANTHER" id="PTHR35784">
    <property type="entry name" value="MEDIATOR OF RNA POLYMERASE II TRANSCRIPTION SUBUNIT 5"/>
    <property type="match status" value="1"/>
</dbReference>
<evidence type="ECO:0000256" key="8">
    <source>
        <dbReference type="ARBA" id="ARBA00031256"/>
    </source>
</evidence>
<comment type="caution">
    <text evidence="11">The sequence shown here is derived from an EMBL/GenBank/DDBJ whole genome shotgun (WGS) entry which is preliminary data.</text>
</comment>
<dbReference type="PANTHER" id="PTHR35784:SF1">
    <property type="entry name" value="MEDIATOR OF RNA POLYMERASE II TRANSCRIPTION SUBUNIT 5"/>
    <property type="match status" value="1"/>
</dbReference>
<accession>A0AA38VC18</accession>
<comment type="function">
    <text evidence="9">Component of the Mediator complex, a coactivator involved in the regulated transcription of nearly all RNA polymerase II-dependent genes. Mediator functions as a bridge to convey information from gene-specific regulatory proteins to the basal RNA polymerase II transcription machinery. Mediator is recruited to promoters by direct interactions with regulatory proteins and serves as a scaffold for the assembly of a functional preinitiation complex with RNA polymerase II and the general transcription factors.</text>
</comment>
<feature type="region of interest" description="Disordered" evidence="10">
    <location>
        <begin position="1"/>
        <end position="21"/>
    </location>
</feature>
<dbReference type="InterPro" id="IPR014801">
    <property type="entry name" value="Mediator_Med5_fun"/>
</dbReference>
<evidence type="ECO:0000256" key="1">
    <source>
        <dbReference type="ARBA" id="ARBA00004123"/>
    </source>
</evidence>
<evidence type="ECO:0000313" key="12">
    <source>
        <dbReference type="Proteomes" id="UP001174694"/>
    </source>
</evidence>
<reference evidence="11" key="1">
    <citation type="submission" date="2022-07" db="EMBL/GenBank/DDBJ databases">
        <title>Fungi with potential for degradation of polypropylene.</title>
        <authorList>
            <person name="Gostincar C."/>
        </authorList>
    </citation>
    <scope>NUCLEOTIDE SEQUENCE</scope>
    <source>
        <strain evidence="11">EXF-13308</strain>
    </source>
</reference>
<comment type="similarity">
    <text evidence="2 9">Belongs to the Mediator complex subunit 5 family.</text>
</comment>
<evidence type="ECO:0000256" key="4">
    <source>
        <dbReference type="ARBA" id="ARBA00023015"/>
    </source>
</evidence>
<protein>
    <recommendedName>
        <fullName evidence="3 9">Mediator of RNA polymerase II transcription subunit 5</fullName>
    </recommendedName>
    <alternativeName>
        <fullName evidence="8 9">Mediator complex subunit 5</fullName>
    </alternativeName>
</protein>
<dbReference type="EMBL" id="JANBVO010000042">
    <property type="protein sequence ID" value="KAJ9134623.1"/>
    <property type="molecule type" value="Genomic_DNA"/>
</dbReference>
<feature type="region of interest" description="Disordered" evidence="10">
    <location>
        <begin position="923"/>
        <end position="944"/>
    </location>
</feature>
<keyword evidence="6 9" id="KW-0804">Transcription</keyword>
<dbReference type="GO" id="GO:0006357">
    <property type="term" value="P:regulation of transcription by RNA polymerase II"/>
    <property type="evidence" value="ECO:0007669"/>
    <property type="project" value="InterPro"/>
</dbReference>
<keyword evidence="4 9" id="KW-0805">Transcription regulation</keyword>
<dbReference type="GO" id="GO:0003712">
    <property type="term" value="F:transcription coregulator activity"/>
    <property type="evidence" value="ECO:0007669"/>
    <property type="project" value="InterPro"/>
</dbReference>
<keyword evidence="5 9" id="KW-0010">Activator</keyword>
<evidence type="ECO:0000256" key="6">
    <source>
        <dbReference type="ARBA" id="ARBA00023163"/>
    </source>
</evidence>
<evidence type="ECO:0000256" key="5">
    <source>
        <dbReference type="ARBA" id="ARBA00023159"/>
    </source>
</evidence>
<gene>
    <name evidence="9" type="primary">MED5</name>
    <name evidence="11" type="ORF">NKR23_g9991</name>
</gene>
<dbReference type="Proteomes" id="UP001174694">
    <property type="component" value="Unassembled WGS sequence"/>
</dbReference>
<dbReference type="GO" id="GO:0016592">
    <property type="term" value="C:mediator complex"/>
    <property type="evidence" value="ECO:0007669"/>
    <property type="project" value="InterPro"/>
</dbReference>
<keyword evidence="12" id="KW-1185">Reference proteome</keyword>
<name>A0AA38VC18_9PEZI</name>
<evidence type="ECO:0000256" key="7">
    <source>
        <dbReference type="ARBA" id="ARBA00023242"/>
    </source>
</evidence>
<feature type="compositionally biased region" description="Basic and acidic residues" evidence="10">
    <location>
        <begin position="118"/>
        <end position="129"/>
    </location>
</feature>